<evidence type="ECO:0000313" key="1">
    <source>
        <dbReference type="EMBL" id="DBA02635.1"/>
    </source>
</evidence>
<evidence type="ECO:0000313" key="2">
    <source>
        <dbReference type="Proteomes" id="UP001146120"/>
    </source>
</evidence>
<keyword evidence="2" id="KW-1185">Reference proteome</keyword>
<name>A0AAV2Z9V3_9STRA</name>
<dbReference type="PANTHER" id="PTHR13219:SF6">
    <property type="entry name" value="TRANSMEMBRANE PROTEIN 94"/>
    <property type="match status" value="1"/>
</dbReference>
<dbReference type="Proteomes" id="UP001146120">
    <property type="component" value="Unassembled WGS sequence"/>
</dbReference>
<dbReference type="PANTHER" id="PTHR13219">
    <property type="entry name" value="TRANSMEMBRANE PROTEIN 94"/>
    <property type="match status" value="1"/>
</dbReference>
<protein>
    <submittedName>
        <fullName evidence="1">Uncharacterized protein</fullName>
    </submittedName>
</protein>
<dbReference type="InterPro" id="IPR039720">
    <property type="entry name" value="TMEM94"/>
</dbReference>
<reference evidence="1" key="2">
    <citation type="journal article" date="2023" name="Microbiol Resour">
        <title>Decontamination and Annotation of the Draft Genome Sequence of the Oomycete Lagenidium giganteum ARSEF 373.</title>
        <authorList>
            <person name="Morgan W.R."/>
            <person name="Tartar A."/>
        </authorList>
    </citation>
    <scope>NUCLEOTIDE SEQUENCE</scope>
    <source>
        <strain evidence="1">ARSEF 373</strain>
    </source>
</reference>
<proteinExistence type="predicted"/>
<accession>A0AAV2Z9V3</accession>
<reference evidence="1" key="1">
    <citation type="submission" date="2022-11" db="EMBL/GenBank/DDBJ databases">
        <authorList>
            <person name="Morgan W.R."/>
            <person name="Tartar A."/>
        </authorList>
    </citation>
    <scope>NUCLEOTIDE SEQUENCE</scope>
    <source>
        <strain evidence="1">ARSEF 373</strain>
    </source>
</reference>
<comment type="caution">
    <text evidence="1">The sequence shown here is derived from an EMBL/GenBank/DDBJ whole genome shotgun (WGS) entry which is preliminary data.</text>
</comment>
<organism evidence="1 2">
    <name type="scientific">Lagenidium giganteum</name>
    <dbReference type="NCBI Taxonomy" id="4803"/>
    <lineage>
        <taxon>Eukaryota</taxon>
        <taxon>Sar</taxon>
        <taxon>Stramenopiles</taxon>
        <taxon>Oomycota</taxon>
        <taxon>Peronosporomycetes</taxon>
        <taxon>Pythiales</taxon>
        <taxon>Pythiaceae</taxon>
    </lineage>
</organism>
<dbReference type="EMBL" id="DAKRPA010000029">
    <property type="protein sequence ID" value="DBA02635.1"/>
    <property type="molecule type" value="Genomic_DNA"/>
</dbReference>
<gene>
    <name evidence="1" type="ORF">N0F65_012007</name>
</gene>
<dbReference type="AlphaFoldDB" id="A0AAV2Z9V3"/>
<sequence length="316" mass="36201">MRPRDADSHHASDLYDSEDREKLRSVKASRQSAFRRSLEYFFVVLRFRAMNCEQAHHNGRRNLPVPFRSFRLLERLGSTTMLCCFDDDVLCEQASSVEEIFLLNDKQGNSTVLDLHPDHECETGLKFEDPKWRQHLPSLKPIGLAILLNDAENPAEYYHSSMGYLMNEMYVSSDSDGGGATLPNSSSSATTTKDPYVRACIQRLSAHVRMLPFPKHLLNLSEEMGFVREDLASFRRLQGLHIICPRLAQHEHAIDHHDQGPEDTRYQGNLKTHLYSTIVADQRSNRLQLLARGRFGLRRAFVRPSASKIECHVHSQ</sequence>